<feature type="compositionally biased region" description="Low complexity" evidence="1">
    <location>
        <begin position="111"/>
        <end position="124"/>
    </location>
</feature>
<dbReference type="OrthoDB" id="1903759at2759"/>
<feature type="region of interest" description="Disordered" evidence="1">
    <location>
        <begin position="24"/>
        <end position="51"/>
    </location>
</feature>
<sequence length="148" mass="15374">MKPQYYDAILNGVEIFKVNDSSGNLGGPNPLPAPTQDTIDPSLANPSGSSQFKNHEAIIGGSIGGGIAALVLVGLMVCIVSRRRRQGKKDSNPRKKDPNASPGFDGNVTDSKSSGMSMSIGGRSLASEDSDGLTPSAVFSQIMNPKGR</sequence>
<feature type="transmembrane region" description="Helical" evidence="2">
    <location>
        <begin position="57"/>
        <end position="80"/>
    </location>
</feature>
<dbReference type="EMBL" id="QEFC01001794">
    <property type="protein sequence ID" value="KAE9455828.1"/>
    <property type="molecule type" value="Genomic_DNA"/>
</dbReference>
<keyword evidence="2" id="KW-0472">Membrane</keyword>
<reference evidence="3 4" key="1">
    <citation type="journal article" date="2019" name="Genome Biol. Evol.">
        <title>The Rhododendron genome and chromosomal organization provide insight into shared whole-genome duplications across the heath family (Ericaceae).</title>
        <authorList>
            <person name="Soza V.L."/>
            <person name="Lindsley D."/>
            <person name="Waalkes A."/>
            <person name="Ramage E."/>
            <person name="Patwardhan R.P."/>
            <person name="Burton J.N."/>
            <person name="Adey A."/>
            <person name="Kumar A."/>
            <person name="Qiu R."/>
            <person name="Shendure J."/>
            <person name="Hall B."/>
        </authorList>
    </citation>
    <scope>NUCLEOTIDE SEQUENCE [LARGE SCALE GENOMIC DNA]</scope>
    <source>
        <strain evidence="3">RSF 1966-606</strain>
    </source>
</reference>
<keyword evidence="4" id="KW-1185">Reference proteome</keyword>
<evidence type="ECO:0000256" key="2">
    <source>
        <dbReference type="SAM" id="Phobius"/>
    </source>
</evidence>
<proteinExistence type="predicted"/>
<evidence type="ECO:0008006" key="5">
    <source>
        <dbReference type="Google" id="ProtNLM"/>
    </source>
</evidence>
<name>A0A6A4LN53_9ERIC</name>
<dbReference type="Proteomes" id="UP000428333">
    <property type="component" value="Linkage Group LG07"/>
</dbReference>
<accession>A0A6A4LN53</accession>
<feature type="non-terminal residue" evidence="3">
    <location>
        <position position="1"/>
    </location>
</feature>
<feature type="compositionally biased region" description="Basic and acidic residues" evidence="1">
    <location>
        <begin position="88"/>
        <end position="98"/>
    </location>
</feature>
<feature type="region of interest" description="Disordered" evidence="1">
    <location>
        <begin position="83"/>
        <end position="148"/>
    </location>
</feature>
<feature type="compositionally biased region" description="Polar residues" evidence="1">
    <location>
        <begin position="137"/>
        <end position="148"/>
    </location>
</feature>
<gene>
    <name evidence="3" type="ORF">C3L33_12271</name>
</gene>
<keyword evidence="2" id="KW-1133">Transmembrane helix</keyword>
<comment type="caution">
    <text evidence="3">The sequence shown here is derived from an EMBL/GenBank/DDBJ whole genome shotgun (WGS) entry which is preliminary data.</text>
</comment>
<evidence type="ECO:0000256" key="1">
    <source>
        <dbReference type="SAM" id="MobiDB-lite"/>
    </source>
</evidence>
<evidence type="ECO:0000313" key="3">
    <source>
        <dbReference type="EMBL" id="KAE9455828.1"/>
    </source>
</evidence>
<keyword evidence="2" id="KW-0812">Transmembrane</keyword>
<organism evidence="3 4">
    <name type="scientific">Rhododendron williamsianum</name>
    <dbReference type="NCBI Taxonomy" id="262921"/>
    <lineage>
        <taxon>Eukaryota</taxon>
        <taxon>Viridiplantae</taxon>
        <taxon>Streptophyta</taxon>
        <taxon>Embryophyta</taxon>
        <taxon>Tracheophyta</taxon>
        <taxon>Spermatophyta</taxon>
        <taxon>Magnoliopsida</taxon>
        <taxon>eudicotyledons</taxon>
        <taxon>Gunneridae</taxon>
        <taxon>Pentapetalae</taxon>
        <taxon>asterids</taxon>
        <taxon>Ericales</taxon>
        <taxon>Ericaceae</taxon>
        <taxon>Ericoideae</taxon>
        <taxon>Rhodoreae</taxon>
        <taxon>Rhododendron</taxon>
    </lineage>
</organism>
<feature type="compositionally biased region" description="Polar residues" evidence="1">
    <location>
        <begin position="35"/>
        <end position="51"/>
    </location>
</feature>
<dbReference type="AlphaFoldDB" id="A0A6A4LN53"/>
<evidence type="ECO:0000313" key="4">
    <source>
        <dbReference type="Proteomes" id="UP000428333"/>
    </source>
</evidence>
<protein>
    <recommendedName>
        <fullName evidence="5">Malectin-like domain-containing protein</fullName>
    </recommendedName>
</protein>